<organism evidence="2 3">
    <name type="scientific">Pavo cristatus</name>
    <name type="common">Indian peafowl</name>
    <name type="synonym">Blue peafowl</name>
    <dbReference type="NCBI Taxonomy" id="9049"/>
    <lineage>
        <taxon>Eukaryota</taxon>
        <taxon>Metazoa</taxon>
        <taxon>Chordata</taxon>
        <taxon>Craniata</taxon>
        <taxon>Vertebrata</taxon>
        <taxon>Euteleostomi</taxon>
        <taxon>Archelosauria</taxon>
        <taxon>Archosauria</taxon>
        <taxon>Dinosauria</taxon>
        <taxon>Saurischia</taxon>
        <taxon>Theropoda</taxon>
        <taxon>Coelurosauria</taxon>
        <taxon>Aves</taxon>
        <taxon>Neognathae</taxon>
        <taxon>Galloanserae</taxon>
        <taxon>Galliformes</taxon>
        <taxon>Phasianidae</taxon>
        <taxon>Phasianinae</taxon>
        <taxon>Pavo</taxon>
    </lineage>
</organism>
<feature type="region of interest" description="Disordered" evidence="1">
    <location>
        <begin position="51"/>
        <end position="73"/>
    </location>
</feature>
<name>A0A8C9G1D0_PAVCR</name>
<dbReference type="Gene3D" id="3.30.870.10">
    <property type="entry name" value="Endonuclease Chain A"/>
    <property type="match status" value="1"/>
</dbReference>
<dbReference type="PANTHER" id="PTHR10185:SF16">
    <property type="entry name" value="5'-3' EXONUCLEASE PLD3"/>
    <property type="match status" value="1"/>
</dbReference>
<reference evidence="2" key="2">
    <citation type="submission" date="2025-09" db="UniProtKB">
        <authorList>
            <consortium name="Ensembl"/>
        </authorList>
    </citation>
    <scope>IDENTIFICATION</scope>
</reference>
<evidence type="ECO:0000256" key="1">
    <source>
        <dbReference type="SAM" id="MobiDB-lite"/>
    </source>
</evidence>
<dbReference type="Proteomes" id="UP000694428">
    <property type="component" value="Unplaced"/>
</dbReference>
<dbReference type="InterPro" id="IPR050874">
    <property type="entry name" value="Diverse_PLD-related"/>
</dbReference>
<dbReference type="SUPFAM" id="SSF56024">
    <property type="entry name" value="Phospholipase D/nuclease"/>
    <property type="match status" value="1"/>
</dbReference>
<accession>A0A8C9G1D0</accession>
<proteinExistence type="predicted"/>
<dbReference type="PANTHER" id="PTHR10185">
    <property type="entry name" value="PHOSPHOLIPASE D - RELATED"/>
    <property type="match status" value="1"/>
</dbReference>
<evidence type="ECO:0000313" key="3">
    <source>
        <dbReference type="Proteomes" id="UP000694428"/>
    </source>
</evidence>
<evidence type="ECO:0008006" key="4">
    <source>
        <dbReference type="Google" id="ProtNLM"/>
    </source>
</evidence>
<sequence>MVTEKAAYIGTSNWSADYFQRTAGSALVLQPAGSAPPPGTEPTLRAQLQASFDRDWGSPRARGAPQRDCGGDT</sequence>
<dbReference type="Ensembl" id="ENSPSTT00000021906.1">
    <property type="protein sequence ID" value="ENSPSTP00000020883.1"/>
    <property type="gene ID" value="ENSPSTG00000015181.1"/>
</dbReference>
<dbReference type="AlphaFoldDB" id="A0A8C9G1D0"/>
<reference evidence="2" key="1">
    <citation type="submission" date="2025-08" db="UniProtKB">
        <authorList>
            <consortium name="Ensembl"/>
        </authorList>
    </citation>
    <scope>IDENTIFICATION</scope>
</reference>
<protein>
    <recommendedName>
        <fullName evidence="4">PLD phosphodiesterase domain-containing protein</fullName>
    </recommendedName>
</protein>
<keyword evidence="3" id="KW-1185">Reference proteome</keyword>
<evidence type="ECO:0000313" key="2">
    <source>
        <dbReference type="Ensembl" id="ENSPSTP00000020883.1"/>
    </source>
</evidence>